<reference evidence="2 3" key="1">
    <citation type="submission" date="2014-03" db="EMBL/GenBank/DDBJ databases">
        <title>Genomics of Bifidobacteria.</title>
        <authorList>
            <person name="Ventura M."/>
            <person name="Milani C."/>
            <person name="Lugli G.A."/>
        </authorList>
    </citation>
    <scope>NUCLEOTIDE SEQUENCE [LARGE SCALE GENOMIC DNA]</scope>
    <source>
        <strain evidence="3">JCM 15918</strain>
    </source>
</reference>
<gene>
    <name evidence="2" type="ORF">BSTER_0434</name>
</gene>
<dbReference type="RefSeq" id="WP_033499255.1">
    <property type="nucleotide sequence ID" value="NZ_JDUX01000001.1"/>
</dbReference>
<dbReference type="Gene3D" id="3.40.960.10">
    <property type="entry name" value="VSR Endonuclease"/>
    <property type="match status" value="1"/>
</dbReference>
<organism evidence="2 3">
    <name type="scientific">Bifidobacterium adolescentis JCM 15918</name>
    <dbReference type="NCBI Taxonomy" id="1437612"/>
    <lineage>
        <taxon>Bacteria</taxon>
        <taxon>Bacillati</taxon>
        <taxon>Actinomycetota</taxon>
        <taxon>Actinomycetes</taxon>
        <taxon>Bifidobacteriales</taxon>
        <taxon>Bifidobacteriaceae</taxon>
        <taxon>Bifidobacterium</taxon>
    </lineage>
</organism>
<feature type="domain" description="DUF559" evidence="1">
    <location>
        <begin position="213"/>
        <end position="265"/>
    </location>
</feature>
<dbReference type="InterPro" id="IPR007569">
    <property type="entry name" value="DUF559"/>
</dbReference>
<evidence type="ECO:0000259" key="1">
    <source>
        <dbReference type="Pfam" id="PF04480"/>
    </source>
</evidence>
<dbReference type="Proteomes" id="UP000029091">
    <property type="component" value="Unassembled WGS sequence"/>
</dbReference>
<accession>A0A087DM46</accession>
<evidence type="ECO:0000313" key="2">
    <source>
        <dbReference type="EMBL" id="KFI96596.1"/>
    </source>
</evidence>
<comment type="caution">
    <text evidence="2">The sequence shown here is derived from an EMBL/GenBank/DDBJ whole genome shotgun (WGS) entry which is preliminary data.</text>
</comment>
<proteinExistence type="predicted"/>
<evidence type="ECO:0000313" key="3">
    <source>
        <dbReference type="Proteomes" id="UP000029091"/>
    </source>
</evidence>
<dbReference type="InterPro" id="IPR011335">
    <property type="entry name" value="Restrct_endonuc-II-like"/>
</dbReference>
<dbReference type="AlphaFoldDB" id="A0A087DM46"/>
<name>A0A087DM46_BIFAD</name>
<dbReference type="SUPFAM" id="SSF52980">
    <property type="entry name" value="Restriction endonuclease-like"/>
    <property type="match status" value="1"/>
</dbReference>
<sequence>MDNGAQYSESLARLRRRTIEQCLEAQRRTGRRLVFALDTALSLQGIELPRYRRGGLLADTLHAVIESNGVRTILQGICFVLWSGPQTHMPIHHGRLRCTDSVTTWAMHANRLEDEELVVLDDSMMRRDGHMKKATLEEFRIYVDSLSDLSNYSGSDRLRAVRGVSKMRRALRLMRENTDSSQETRSRIVLLRYGLPCPEVNYAIRLKGYSHVFFADMAYPDLKIIIEYDGRHHASRWLADSKRREALEDEGWLYIQVTAENLRDEDSQRELAERVAQRMSLRLGEPVRLCGRMTIAQIADGRRKGNRL</sequence>
<dbReference type="Pfam" id="PF04480">
    <property type="entry name" value="DUF559"/>
    <property type="match status" value="1"/>
</dbReference>
<dbReference type="EMBL" id="JGZQ01000008">
    <property type="protein sequence ID" value="KFI96596.1"/>
    <property type="molecule type" value="Genomic_DNA"/>
</dbReference>
<protein>
    <recommendedName>
        <fullName evidence="1">DUF559 domain-containing protein</fullName>
    </recommendedName>
</protein>